<keyword evidence="2" id="KW-1185">Reference proteome</keyword>
<protein>
    <submittedName>
        <fullName evidence="1">Uncharacterized protein</fullName>
    </submittedName>
</protein>
<dbReference type="Proteomes" id="UP000030672">
    <property type="component" value="Unassembled WGS sequence"/>
</dbReference>
<evidence type="ECO:0000313" key="2">
    <source>
        <dbReference type="Proteomes" id="UP000030672"/>
    </source>
</evidence>
<evidence type="ECO:0000313" key="1">
    <source>
        <dbReference type="EMBL" id="KEQ60242.1"/>
    </source>
</evidence>
<name>A0A074VRD1_AURM1</name>
<dbReference type="AlphaFoldDB" id="A0A074VRD1"/>
<dbReference type="RefSeq" id="XP_040877265.1">
    <property type="nucleotide sequence ID" value="XM_041022748.1"/>
</dbReference>
<proteinExistence type="predicted"/>
<organism evidence="1 2">
    <name type="scientific">Aureobasidium melanogenum (strain CBS 110374)</name>
    <name type="common">Aureobasidium pullulans var. melanogenum</name>
    <dbReference type="NCBI Taxonomy" id="1043003"/>
    <lineage>
        <taxon>Eukaryota</taxon>
        <taxon>Fungi</taxon>
        <taxon>Dikarya</taxon>
        <taxon>Ascomycota</taxon>
        <taxon>Pezizomycotina</taxon>
        <taxon>Dothideomycetes</taxon>
        <taxon>Dothideomycetidae</taxon>
        <taxon>Dothideales</taxon>
        <taxon>Saccotheciaceae</taxon>
        <taxon>Aureobasidium</taxon>
    </lineage>
</organism>
<dbReference type="GeneID" id="63916121"/>
<dbReference type="EMBL" id="KL584843">
    <property type="protein sequence ID" value="KEQ60242.1"/>
    <property type="molecule type" value="Genomic_DNA"/>
</dbReference>
<sequence length="194" mass="22290">MSSFLLFCISQVPTSIIDTLLETPKHNFFSLVRDSTQTTFDPRCTSPPVDLFISDFQCREQICNFVATHLDDPPSASDLEACQYALLDQRSAIDHTVILAHSYSSLAMRDPGIMTEDELNQWNTECEERFDEPDDSWREWRVRFEEADSLSTHLCFESDFTVKLYNEAFVAAHTDDKGIFQVDSARRAFENDHA</sequence>
<gene>
    <name evidence="1" type="ORF">M437DRAFT_54742</name>
</gene>
<accession>A0A074VRD1</accession>
<dbReference type="HOGENOM" id="CLU_1389967_0_0_1"/>
<reference evidence="1 2" key="1">
    <citation type="journal article" date="2014" name="BMC Genomics">
        <title>Genome sequencing of four Aureobasidium pullulans varieties: biotechnological potential, stress tolerance, and description of new species.</title>
        <authorList>
            <person name="Gostin Ar C."/>
            <person name="Ohm R.A."/>
            <person name="Kogej T."/>
            <person name="Sonjak S."/>
            <person name="Turk M."/>
            <person name="Zajc J."/>
            <person name="Zalar P."/>
            <person name="Grube M."/>
            <person name="Sun H."/>
            <person name="Han J."/>
            <person name="Sharma A."/>
            <person name="Chiniquy J."/>
            <person name="Ngan C.Y."/>
            <person name="Lipzen A."/>
            <person name="Barry K."/>
            <person name="Grigoriev I.V."/>
            <person name="Gunde-Cimerman N."/>
        </authorList>
    </citation>
    <scope>NUCLEOTIDE SEQUENCE [LARGE SCALE GENOMIC DNA]</scope>
    <source>
        <strain evidence="1 2">CBS 110374</strain>
    </source>
</reference>